<comment type="caution">
    <text evidence="9">The sequence shown here is derived from an EMBL/GenBank/DDBJ whole genome shotgun (WGS) entry which is preliminary data.</text>
</comment>
<evidence type="ECO:0000256" key="2">
    <source>
        <dbReference type="ARBA" id="ARBA00023015"/>
    </source>
</evidence>
<evidence type="ECO:0000259" key="8">
    <source>
        <dbReference type="PROSITE" id="PS50888"/>
    </source>
</evidence>
<dbReference type="Proteomes" id="UP000436088">
    <property type="component" value="Unassembled WGS sequence"/>
</dbReference>
<accession>A0A6A2WPG3</accession>
<keyword evidence="10" id="KW-1185">Reference proteome</keyword>
<dbReference type="GO" id="GO:0046983">
    <property type="term" value="F:protein dimerization activity"/>
    <property type="evidence" value="ECO:0007669"/>
    <property type="project" value="InterPro"/>
</dbReference>
<gene>
    <name evidence="9" type="ORF">F3Y22_tig00117012pilonHSYRG00088</name>
</gene>
<feature type="compositionally biased region" description="Basic and acidic residues" evidence="7">
    <location>
        <begin position="303"/>
        <end position="324"/>
    </location>
</feature>
<feature type="compositionally biased region" description="Low complexity" evidence="7">
    <location>
        <begin position="283"/>
        <end position="302"/>
    </location>
</feature>
<keyword evidence="4" id="KW-0804">Transcription</keyword>
<evidence type="ECO:0000256" key="3">
    <source>
        <dbReference type="ARBA" id="ARBA00023125"/>
    </source>
</evidence>
<dbReference type="Gene3D" id="4.10.280.10">
    <property type="entry name" value="Helix-loop-helix DNA-binding domain"/>
    <property type="match status" value="1"/>
</dbReference>
<dbReference type="InterPro" id="IPR044579">
    <property type="entry name" value="bHLH11/121"/>
</dbReference>
<comment type="subcellular location">
    <subcellularLocation>
        <location evidence="1">Nucleus</location>
    </subcellularLocation>
</comment>
<evidence type="ECO:0000256" key="4">
    <source>
        <dbReference type="ARBA" id="ARBA00023163"/>
    </source>
</evidence>
<dbReference type="GO" id="GO:0003677">
    <property type="term" value="F:DNA binding"/>
    <property type="evidence" value="ECO:0007669"/>
    <property type="project" value="UniProtKB-KW"/>
</dbReference>
<dbReference type="SUPFAM" id="SSF47459">
    <property type="entry name" value="HLH, helix-loop-helix DNA-binding domain"/>
    <property type="match status" value="1"/>
</dbReference>
<dbReference type="Pfam" id="PF23177">
    <property type="entry name" value="bHLH_IRO3"/>
    <property type="match status" value="1"/>
</dbReference>
<keyword evidence="6" id="KW-0175">Coiled coil</keyword>
<dbReference type="GO" id="GO:0016301">
    <property type="term" value="F:kinase activity"/>
    <property type="evidence" value="ECO:0007669"/>
    <property type="project" value="UniProtKB-KW"/>
</dbReference>
<dbReference type="GO" id="GO:0006879">
    <property type="term" value="P:intracellular iron ion homeostasis"/>
    <property type="evidence" value="ECO:0007669"/>
    <property type="project" value="InterPro"/>
</dbReference>
<dbReference type="PANTHER" id="PTHR47001:SF1">
    <property type="entry name" value="TRANSCRIPTION FACTOR BHLH11"/>
    <property type="match status" value="1"/>
</dbReference>
<evidence type="ECO:0000313" key="9">
    <source>
        <dbReference type="EMBL" id="KAE8655960.1"/>
    </source>
</evidence>
<evidence type="ECO:0000313" key="10">
    <source>
        <dbReference type="Proteomes" id="UP000436088"/>
    </source>
</evidence>
<reference evidence="9" key="1">
    <citation type="submission" date="2019-09" db="EMBL/GenBank/DDBJ databases">
        <title>Draft genome information of white flower Hibiscus syriacus.</title>
        <authorList>
            <person name="Kim Y.-M."/>
        </authorList>
    </citation>
    <scope>NUCLEOTIDE SEQUENCE [LARGE SCALE GENOMIC DNA]</scope>
    <source>
        <strain evidence="9">YM2019G1</strain>
    </source>
</reference>
<dbReference type="InterPro" id="IPR036638">
    <property type="entry name" value="HLH_DNA-bd_sf"/>
</dbReference>
<dbReference type="InterPro" id="IPR011598">
    <property type="entry name" value="bHLH_dom"/>
</dbReference>
<evidence type="ECO:0000256" key="5">
    <source>
        <dbReference type="ARBA" id="ARBA00023242"/>
    </source>
</evidence>
<dbReference type="CDD" id="cd11446">
    <property type="entry name" value="bHLH_AtILR3_like"/>
    <property type="match status" value="1"/>
</dbReference>
<dbReference type="GO" id="GO:0005634">
    <property type="term" value="C:nucleus"/>
    <property type="evidence" value="ECO:0007669"/>
    <property type="project" value="UniProtKB-SubCell"/>
</dbReference>
<dbReference type="GO" id="GO:0003700">
    <property type="term" value="F:DNA-binding transcription factor activity"/>
    <property type="evidence" value="ECO:0007669"/>
    <property type="project" value="InterPro"/>
</dbReference>
<organism evidence="9 10">
    <name type="scientific">Hibiscus syriacus</name>
    <name type="common">Rose of Sharon</name>
    <dbReference type="NCBI Taxonomy" id="106335"/>
    <lineage>
        <taxon>Eukaryota</taxon>
        <taxon>Viridiplantae</taxon>
        <taxon>Streptophyta</taxon>
        <taxon>Embryophyta</taxon>
        <taxon>Tracheophyta</taxon>
        <taxon>Spermatophyta</taxon>
        <taxon>Magnoliopsida</taxon>
        <taxon>eudicotyledons</taxon>
        <taxon>Gunneridae</taxon>
        <taxon>Pentapetalae</taxon>
        <taxon>rosids</taxon>
        <taxon>malvids</taxon>
        <taxon>Malvales</taxon>
        <taxon>Malvaceae</taxon>
        <taxon>Malvoideae</taxon>
        <taxon>Hibiscus</taxon>
    </lineage>
</organism>
<dbReference type="InterPro" id="IPR057075">
    <property type="entry name" value="bHLH_IRO3"/>
</dbReference>
<dbReference type="AlphaFoldDB" id="A0A6A2WPG3"/>
<evidence type="ECO:0000256" key="6">
    <source>
        <dbReference type="SAM" id="Coils"/>
    </source>
</evidence>
<keyword evidence="2" id="KW-0805">Transcription regulation</keyword>
<dbReference type="EMBL" id="VEPZ02001773">
    <property type="protein sequence ID" value="KAE8655960.1"/>
    <property type="molecule type" value="Genomic_DNA"/>
</dbReference>
<dbReference type="PANTHER" id="PTHR47001">
    <property type="entry name" value="TRANSCRIPTION FACTOR BHLH121"/>
    <property type="match status" value="1"/>
</dbReference>
<sequence>MMAFKWIPNVSTLISIESNQFLQHDRHNCKVDLGRSSCRAEATALVNMINLDNPNYKTDSGHDLRETLFYRLFGKVKVYSKYRLKVSNFYIDTPLTISFALHLSSALQKLEMEVKYPIAAIKVQKATREKLRDILNEQFLELGNTLGPNRPKNDKATILADTIQMLKDLTAEVNRLKAENSALNEESCELTQEKNELREEKSSLKADIENLTVQYQQGCMVMFPWTGMDPSGVMAPPYPYPVPLPVATGPIAIHHPSLQPYPFLGNHSHGVIANPCSTFMPYSTSSSPVEQPSSQRTYSSHTSSERNFESKSVDYKRGSNRDRCDGSNNFVTELELQILGSSTNEIILSSSYNPCYKLPGAEN</sequence>
<feature type="coiled-coil region" evidence="6">
    <location>
        <begin position="159"/>
        <end position="214"/>
    </location>
</feature>
<feature type="domain" description="BHLH" evidence="8">
    <location>
        <begin position="119"/>
        <end position="169"/>
    </location>
</feature>
<name>A0A6A2WPG3_HIBSY</name>
<evidence type="ECO:0000256" key="7">
    <source>
        <dbReference type="SAM" id="MobiDB-lite"/>
    </source>
</evidence>
<proteinExistence type="predicted"/>
<evidence type="ECO:0000256" key="1">
    <source>
        <dbReference type="ARBA" id="ARBA00004123"/>
    </source>
</evidence>
<feature type="region of interest" description="Disordered" evidence="7">
    <location>
        <begin position="283"/>
        <end position="324"/>
    </location>
</feature>
<keyword evidence="5" id="KW-0539">Nucleus</keyword>
<keyword evidence="3" id="KW-0238">DNA-binding</keyword>
<dbReference type="PROSITE" id="PS50888">
    <property type="entry name" value="BHLH"/>
    <property type="match status" value="1"/>
</dbReference>
<protein>
    <submittedName>
        <fullName evidence="9">Calcium-dependent protein kinase 28-like</fullName>
    </submittedName>
</protein>